<name>A0AAE9SGK8_9FLAO</name>
<dbReference type="AlphaFoldDB" id="A0AAE9SGK8"/>
<dbReference type="RefSeq" id="WP_253679208.1">
    <property type="nucleotide sequence ID" value="NZ_CP050861.1"/>
</dbReference>
<evidence type="ECO:0000313" key="2">
    <source>
        <dbReference type="Proteomes" id="UP001056837"/>
    </source>
</evidence>
<proteinExistence type="predicted"/>
<evidence type="ECO:0008006" key="3">
    <source>
        <dbReference type="Google" id="ProtNLM"/>
    </source>
</evidence>
<protein>
    <recommendedName>
        <fullName evidence="3">Class IIb bacteriocin, lactobin A/cerein 7B family</fullName>
    </recommendedName>
</protein>
<gene>
    <name evidence="1" type="ORF">HER15_09330</name>
</gene>
<organism evidence="1 2">
    <name type="scientific">Tenacibaculum mesophilum</name>
    <dbReference type="NCBI Taxonomy" id="104268"/>
    <lineage>
        <taxon>Bacteria</taxon>
        <taxon>Pseudomonadati</taxon>
        <taxon>Bacteroidota</taxon>
        <taxon>Flavobacteriia</taxon>
        <taxon>Flavobacteriales</taxon>
        <taxon>Flavobacteriaceae</taxon>
        <taxon>Tenacibaculum</taxon>
    </lineage>
</organism>
<accession>A0AAE9SGK8</accession>
<reference evidence="1" key="1">
    <citation type="submission" date="2020-04" db="EMBL/GenBank/DDBJ databases">
        <title>Tenacibaculum mesophilum bac2.</title>
        <authorList>
            <person name="Li M."/>
        </authorList>
    </citation>
    <scope>NUCLEOTIDE SEQUENCE</scope>
    <source>
        <strain evidence="1">Bac2</strain>
    </source>
</reference>
<dbReference type="EMBL" id="CP050861">
    <property type="protein sequence ID" value="UTD15658.1"/>
    <property type="molecule type" value="Genomic_DNA"/>
</dbReference>
<dbReference type="Proteomes" id="UP001056837">
    <property type="component" value="Chromosome"/>
</dbReference>
<sequence>MKNLENFGVQELNAGEVKKVQGGGWLAYALGFLTGAMIKAGEGLERSGFNSAGANK</sequence>
<evidence type="ECO:0000313" key="1">
    <source>
        <dbReference type="EMBL" id="UTD15658.1"/>
    </source>
</evidence>